<dbReference type="GO" id="GO:0005634">
    <property type="term" value="C:nucleus"/>
    <property type="evidence" value="ECO:0007669"/>
    <property type="project" value="UniProtKB-SubCell"/>
</dbReference>
<dbReference type="FunFam" id="3.40.1810.10:FF:000006">
    <property type="entry name" value="Agamous-like MADS-box protein AGL62"/>
    <property type="match status" value="1"/>
</dbReference>
<dbReference type="PROSITE" id="PS50066">
    <property type="entry name" value="MADS_BOX_2"/>
    <property type="match status" value="1"/>
</dbReference>
<dbReference type="OrthoDB" id="1390705at2759"/>
<feature type="compositionally biased region" description="Pro residues" evidence="6">
    <location>
        <begin position="12"/>
        <end position="21"/>
    </location>
</feature>
<dbReference type="GO" id="GO:0000978">
    <property type="term" value="F:RNA polymerase II cis-regulatory region sequence-specific DNA binding"/>
    <property type="evidence" value="ECO:0007669"/>
    <property type="project" value="TreeGrafter"/>
</dbReference>
<keyword evidence="4" id="KW-0804">Transcription</keyword>
<evidence type="ECO:0000256" key="5">
    <source>
        <dbReference type="ARBA" id="ARBA00023242"/>
    </source>
</evidence>
<evidence type="ECO:0000256" key="4">
    <source>
        <dbReference type="ARBA" id="ARBA00023163"/>
    </source>
</evidence>
<dbReference type="PANTHER" id="PTHR11945:SF776">
    <property type="entry name" value="AGAMOUS-LIKE 50-RELATED"/>
    <property type="match status" value="1"/>
</dbReference>
<evidence type="ECO:0000259" key="7">
    <source>
        <dbReference type="PROSITE" id="PS50066"/>
    </source>
</evidence>
<dbReference type="Proteomes" id="UP000729402">
    <property type="component" value="Unassembled WGS sequence"/>
</dbReference>
<organism evidence="8 9">
    <name type="scientific">Zizania palustris</name>
    <name type="common">Northern wild rice</name>
    <dbReference type="NCBI Taxonomy" id="103762"/>
    <lineage>
        <taxon>Eukaryota</taxon>
        <taxon>Viridiplantae</taxon>
        <taxon>Streptophyta</taxon>
        <taxon>Embryophyta</taxon>
        <taxon>Tracheophyta</taxon>
        <taxon>Spermatophyta</taxon>
        <taxon>Magnoliopsida</taxon>
        <taxon>Liliopsida</taxon>
        <taxon>Poales</taxon>
        <taxon>Poaceae</taxon>
        <taxon>BOP clade</taxon>
        <taxon>Oryzoideae</taxon>
        <taxon>Oryzeae</taxon>
        <taxon>Zizaniinae</taxon>
        <taxon>Zizania</taxon>
    </lineage>
</organism>
<dbReference type="AlphaFoldDB" id="A0A8J5V110"/>
<dbReference type="GO" id="GO:0046983">
    <property type="term" value="F:protein dimerization activity"/>
    <property type="evidence" value="ECO:0007669"/>
    <property type="project" value="InterPro"/>
</dbReference>
<dbReference type="InterPro" id="IPR002100">
    <property type="entry name" value="TF_MADSbox"/>
</dbReference>
<keyword evidence="5" id="KW-0539">Nucleus</keyword>
<name>A0A8J5V110_ZIZPA</name>
<feature type="domain" description="MADS-box" evidence="7">
    <location>
        <begin position="101"/>
        <end position="149"/>
    </location>
</feature>
<evidence type="ECO:0000256" key="1">
    <source>
        <dbReference type="ARBA" id="ARBA00004123"/>
    </source>
</evidence>
<dbReference type="Pfam" id="PF00319">
    <property type="entry name" value="SRF-TF"/>
    <property type="match status" value="1"/>
</dbReference>
<evidence type="ECO:0000256" key="3">
    <source>
        <dbReference type="ARBA" id="ARBA00023125"/>
    </source>
</evidence>
<keyword evidence="2" id="KW-0805">Transcription regulation</keyword>
<evidence type="ECO:0000256" key="6">
    <source>
        <dbReference type="SAM" id="MobiDB-lite"/>
    </source>
</evidence>
<dbReference type="EMBL" id="JAAALK010000290">
    <property type="protein sequence ID" value="KAG8045855.1"/>
    <property type="molecule type" value="Genomic_DNA"/>
</dbReference>
<evidence type="ECO:0000256" key="2">
    <source>
        <dbReference type="ARBA" id="ARBA00023015"/>
    </source>
</evidence>
<accession>A0A8J5V110</accession>
<sequence>MPNPSRTHGFPQPVPAPPPPQIHRRRYRHPLPHPRAIPMGHRARCARTGDEHDFFHEAHLGDLDAMGALLPIATSHRWLTSSIPPRVGHHVVPRHYCLVIDLERRQVTFSKRRVGLFKKASELSMLCGAAVAVVAFSKADNAFAFGEPSVDAVLRRFDPLPGLYLLKLNT</sequence>
<dbReference type="SMART" id="SM00432">
    <property type="entry name" value="MADS"/>
    <property type="match status" value="1"/>
</dbReference>
<reference evidence="8" key="2">
    <citation type="submission" date="2021-02" db="EMBL/GenBank/DDBJ databases">
        <authorList>
            <person name="Kimball J.A."/>
            <person name="Haas M.W."/>
            <person name="Macchietto M."/>
            <person name="Kono T."/>
            <person name="Duquette J."/>
            <person name="Shao M."/>
        </authorList>
    </citation>
    <scope>NUCLEOTIDE SEQUENCE</scope>
    <source>
        <tissue evidence="8">Fresh leaf tissue</tissue>
    </source>
</reference>
<proteinExistence type="predicted"/>
<comment type="caution">
    <text evidence="8">The sequence shown here is derived from an EMBL/GenBank/DDBJ whole genome shotgun (WGS) entry which is preliminary data.</text>
</comment>
<dbReference type="GO" id="GO:0000981">
    <property type="term" value="F:DNA-binding transcription factor activity, RNA polymerase II-specific"/>
    <property type="evidence" value="ECO:0007669"/>
    <property type="project" value="TreeGrafter"/>
</dbReference>
<comment type="subcellular location">
    <subcellularLocation>
        <location evidence="1">Nucleus</location>
    </subcellularLocation>
</comment>
<keyword evidence="9" id="KW-1185">Reference proteome</keyword>
<keyword evidence="3" id="KW-0238">DNA-binding</keyword>
<protein>
    <recommendedName>
        <fullName evidence="7">MADS-box domain-containing protein</fullName>
    </recommendedName>
</protein>
<dbReference type="PANTHER" id="PTHR11945">
    <property type="entry name" value="MADS BOX PROTEIN"/>
    <property type="match status" value="1"/>
</dbReference>
<feature type="region of interest" description="Disordered" evidence="6">
    <location>
        <begin position="1"/>
        <end position="27"/>
    </location>
</feature>
<gene>
    <name evidence="8" type="ORF">GUJ93_ZPchr0008g12536</name>
</gene>
<evidence type="ECO:0000313" key="9">
    <source>
        <dbReference type="Proteomes" id="UP000729402"/>
    </source>
</evidence>
<evidence type="ECO:0000313" key="8">
    <source>
        <dbReference type="EMBL" id="KAG8045855.1"/>
    </source>
</evidence>
<reference evidence="8" key="1">
    <citation type="journal article" date="2021" name="bioRxiv">
        <title>Whole Genome Assembly and Annotation of Northern Wild Rice, Zizania palustris L., Supports a Whole Genome Duplication in the Zizania Genus.</title>
        <authorList>
            <person name="Haas M."/>
            <person name="Kono T."/>
            <person name="Macchietto M."/>
            <person name="Millas R."/>
            <person name="McGilp L."/>
            <person name="Shao M."/>
            <person name="Duquette J."/>
            <person name="Hirsch C.N."/>
            <person name="Kimball J."/>
        </authorList>
    </citation>
    <scope>NUCLEOTIDE SEQUENCE</scope>
    <source>
        <tissue evidence="8">Fresh leaf tissue</tissue>
    </source>
</reference>